<dbReference type="Pfam" id="PF03358">
    <property type="entry name" value="FMN_red"/>
    <property type="match status" value="1"/>
</dbReference>
<dbReference type="GO" id="GO:0010181">
    <property type="term" value="F:FMN binding"/>
    <property type="evidence" value="ECO:0007669"/>
    <property type="project" value="TreeGrafter"/>
</dbReference>
<feature type="domain" description="NADPH-dependent FMN reductase-like" evidence="1">
    <location>
        <begin position="5"/>
        <end position="147"/>
    </location>
</feature>
<dbReference type="STRING" id="1156394.T0PWD4"/>
<organism evidence="2 3">
    <name type="scientific">Saprolegnia diclina (strain VS20)</name>
    <dbReference type="NCBI Taxonomy" id="1156394"/>
    <lineage>
        <taxon>Eukaryota</taxon>
        <taxon>Sar</taxon>
        <taxon>Stramenopiles</taxon>
        <taxon>Oomycota</taxon>
        <taxon>Saprolegniomycetes</taxon>
        <taxon>Saprolegniales</taxon>
        <taxon>Saprolegniaceae</taxon>
        <taxon>Saprolegnia</taxon>
    </lineage>
</organism>
<sequence>MTNLTVSVILGSVRPGRMGVRAGAYVQTQLEALGVKVHLIDPVALDVPLFGTRFDYIPEADRSPALLELHAKFTESDAVLIVTPEYNHTFSPVISSLLNYFYHNEFYYKVAGITSYTMGPYGGVRAAIQLRPYLGELGLVSIPKILPLPTIHALLGEDGSVQHDAVGADALEAISSGYFKELLWYAGVHKTARAAGTP</sequence>
<name>T0PWD4_SAPDV</name>
<dbReference type="GeneID" id="19953113"/>
<dbReference type="PANTHER" id="PTHR30543:SF21">
    <property type="entry name" value="NAD(P)H-DEPENDENT FMN REDUCTASE LOT6"/>
    <property type="match status" value="1"/>
</dbReference>
<gene>
    <name evidence="2" type="ORF">SDRG_12386</name>
</gene>
<dbReference type="InterPro" id="IPR005025">
    <property type="entry name" value="FMN_Rdtase-like_dom"/>
</dbReference>
<dbReference type="InterPro" id="IPR029039">
    <property type="entry name" value="Flavoprotein-like_sf"/>
</dbReference>
<dbReference type="EMBL" id="JH767180">
    <property type="protein sequence ID" value="EQC29839.1"/>
    <property type="molecule type" value="Genomic_DNA"/>
</dbReference>
<reference evidence="2 3" key="1">
    <citation type="submission" date="2012-04" db="EMBL/GenBank/DDBJ databases">
        <title>The Genome Sequence of Saprolegnia declina VS20.</title>
        <authorList>
            <consortium name="The Broad Institute Genome Sequencing Platform"/>
            <person name="Russ C."/>
            <person name="Nusbaum C."/>
            <person name="Tyler B."/>
            <person name="van West P."/>
            <person name="Dieguez-Uribeondo J."/>
            <person name="de Bruijn I."/>
            <person name="Tripathy S."/>
            <person name="Jiang R."/>
            <person name="Young S.K."/>
            <person name="Zeng Q."/>
            <person name="Gargeya S."/>
            <person name="Fitzgerald M."/>
            <person name="Haas B."/>
            <person name="Abouelleil A."/>
            <person name="Alvarado L."/>
            <person name="Arachchi H.M."/>
            <person name="Berlin A."/>
            <person name="Chapman S.B."/>
            <person name="Goldberg J."/>
            <person name="Griggs A."/>
            <person name="Gujja S."/>
            <person name="Hansen M."/>
            <person name="Howarth C."/>
            <person name="Imamovic A."/>
            <person name="Larimer J."/>
            <person name="McCowen C."/>
            <person name="Montmayeur A."/>
            <person name="Murphy C."/>
            <person name="Neiman D."/>
            <person name="Pearson M."/>
            <person name="Priest M."/>
            <person name="Roberts A."/>
            <person name="Saif S."/>
            <person name="Shea T."/>
            <person name="Sisk P."/>
            <person name="Sykes S."/>
            <person name="Wortman J."/>
            <person name="Nusbaum C."/>
            <person name="Birren B."/>
        </authorList>
    </citation>
    <scope>NUCLEOTIDE SEQUENCE [LARGE SCALE GENOMIC DNA]</scope>
    <source>
        <strain evidence="2 3">VS20</strain>
    </source>
</reference>
<evidence type="ECO:0000313" key="2">
    <source>
        <dbReference type="EMBL" id="EQC29839.1"/>
    </source>
</evidence>
<proteinExistence type="predicted"/>
<keyword evidence="3" id="KW-1185">Reference proteome</keyword>
<evidence type="ECO:0000259" key="1">
    <source>
        <dbReference type="Pfam" id="PF03358"/>
    </source>
</evidence>
<dbReference type="PANTHER" id="PTHR30543">
    <property type="entry name" value="CHROMATE REDUCTASE"/>
    <property type="match status" value="1"/>
</dbReference>
<dbReference type="eggNOG" id="ENOG502RYD9">
    <property type="taxonomic scope" value="Eukaryota"/>
</dbReference>
<dbReference type="GO" id="GO:0005829">
    <property type="term" value="C:cytosol"/>
    <property type="evidence" value="ECO:0007669"/>
    <property type="project" value="TreeGrafter"/>
</dbReference>
<accession>T0PWD4</accession>
<dbReference type="InParanoid" id="T0PWD4"/>
<dbReference type="RefSeq" id="XP_008616678.1">
    <property type="nucleotide sequence ID" value="XM_008618456.1"/>
</dbReference>
<dbReference type="InterPro" id="IPR050712">
    <property type="entry name" value="NAD(P)H-dep_reductase"/>
</dbReference>
<dbReference type="GO" id="GO:0016491">
    <property type="term" value="F:oxidoreductase activity"/>
    <property type="evidence" value="ECO:0007669"/>
    <property type="project" value="InterPro"/>
</dbReference>
<dbReference type="Gene3D" id="3.40.50.360">
    <property type="match status" value="1"/>
</dbReference>
<dbReference type="Proteomes" id="UP000030762">
    <property type="component" value="Unassembled WGS sequence"/>
</dbReference>
<protein>
    <recommendedName>
        <fullName evidence="1">NADPH-dependent FMN reductase-like domain-containing protein</fullName>
    </recommendedName>
</protein>
<dbReference type="VEuPathDB" id="FungiDB:SDRG_12386"/>
<dbReference type="SUPFAM" id="SSF52218">
    <property type="entry name" value="Flavoproteins"/>
    <property type="match status" value="1"/>
</dbReference>
<evidence type="ECO:0000313" key="3">
    <source>
        <dbReference type="Proteomes" id="UP000030762"/>
    </source>
</evidence>
<dbReference type="AlphaFoldDB" id="T0PWD4"/>
<dbReference type="OrthoDB" id="68575at2759"/>